<evidence type="ECO:0000256" key="5">
    <source>
        <dbReference type="ARBA" id="ARBA00022833"/>
    </source>
</evidence>
<feature type="domain" description="C2H2-type" evidence="11">
    <location>
        <begin position="17"/>
        <end position="41"/>
    </location>
</feature>
<comment type="subcellular location">
    <subcellularLocation>
        <location evidence="1">Nucleus</location>
    </subcellularLocation>
</comment>
<evidence type="ECO:0000256" key="10">
    <source>
        <dbReference type="PROSITE-ProRule" id="PRU00042"/>
    </source>
</evidence>
<evidence type="ECO:0000313" key="13">
    <source>
        <dbReference type="Proteomes" id="UP000054359"/>
    </source>
</evidence>
<evidence type="ECO:0000256" key="4">
    <source>
        <dbReference type="ARBA" id="ARBA00022771"/>
    </source>
</evidence>
<dbReference type="InterPro" id="IPR013087">
    <property type="entry name" value="Znf_C2H2_type"/>
</dbReference>
<dbReference type="PROSITE" id="PS00028">
    <property type="entry name" value="ZINC_FINGER_C2H2_1"/>
    <property type="match status" value="1"/>
</dbReference>
<dbReference type="GO" id="GO:0003677">
    <property type="term" value="F:DNA binding"/>
    <property type="evidence" value="ECO:0007669"/>
    <property type="project" value="UniProtKB-KW"/>
</dbReference>
<dbReference type="Gene3D" id="3.30.160.60">
    <property type="entry name" value="Classic Zinc Finger"/>
    <property type="match status" value="1"/>
</dbReference>
<keyword evidence="6" id="KW-0805">Transcription regulation</keyword>
<organism evidence="12 13">
    <name type="scientific">Stegodyphus mimosarum</name>
    <name type="common">African social velvet spider</name>
    <dbReference type="NCBI Taxonomy" id="407821"/>
    <lineage>
        <taxon>Eukaryota</taxon>
        <taxon>Metazoa</taxon>
        <taxon>Ecdysozoa</taxon>
        <taxon>Arthropoda</taxon>
        <taxon>Chelicerata</taxon>
        <taxon>Arachnida</taxon>
        <taxon>Araneae</taxon>
        <taxon>Araneomorphae</taxon>
        <taxon>Entelegynae</taxon>
        <taxon>Eresoidea</taxon>
        <taxon>Eresidae</taxon>
        <taxon>Stegodyphus</taxon>
    </lineage>
</organism>
<evidence type="ECO:0000313" key="12">
    <source>
        <dbReference type="EMBL" id="KFM57927.1"/>
    </source>
</evidence>
<proteinExistence type="predicted"/>
<keyword evidence="7" id="KW-0238">DNA-binding</keyword>
<dbReference type="EMBL" id="KK112544">
    <property type="protein sequence ID" value="KFM57927.1"/>
    <property type="molecule type" value="Genomic_DNA"/>
</dbReference>
<dbReference type="SUPFAM" id="SSF57667">
    <property type="entry name" value="beta-beta-alpha zinc fingers"/>
    <property type="match status" value="1"/>
</dbReference>
<name>A0A087SYI8_STEMI</name>
<evidence type="ECO:0000256" key="2">
    <source>
        <dbReference type="ARBA" id="ARBA00022723"/>
    </source>
</evidence>
<gene>
    <name evidence="12" type="ORF">X975_17394</name>
</gene>
<feature type="non-terminal residue" evidence="12">
    <location>
        <position position="41"/>
    </location>
</feature>
<keyword evidence="3" id="KW-0677">Repeat</keyword>
<sequence length="41" mass="4783">MGRKKSLGGRKKSKKSYTCDVCNKSFKLNTRLKYHMYTHTG</sequence>
<dbReference type="Proteomes" id="UP000054359">
    <property type="component" value="Unassembled WGS sequence"/>
</dbReference>
<evidence type="ECO:0000256" key="7">
    <source>
        <dbReference type="ARBA" id="ARBA00023125"/>
    </source>
</evidence>
<protein>
    <recommendedName>
        <fullName evidence="11">C2H2-type domain-containing protein</fullName>
    </recommendedName>
</protein>
<keyword evidence="2" id="KW-0479">Metal-binding</keyword>
<keyword evidence="5" id="KW-0862">Zinc</keyword>
<dbReference type="GO" id="GO:0008270">
    <property type="term" value="F:zinc ion binding"/>
    <property type="evidence" value="ECO:0007669"/>
    <property type="project" value="UniProtKB-KW"/>
</dbReference>
<evidence type="ECO:0000259" key="11">
    <source>
        <dbReference type="PROSITE" id="PS50157"/>
    </source>
</evidence>
<dbReference type="InterPro" id="IPR036236">
    <property type="entry name" value="Znf_C2H2_sf"/>
</dbReference>
<dbReference type="FunFam" id="3.30.160.60:FF:000213">
    <property type="entry name" value="Zinc finger protein 624"/>
    <property type="match status" value="1"/>
</dbReference>
<evidence type="ECO:0000256" key="8">
    <source>
        <dbReference type="ARBA" id="ARBA00023163"/>
    </source>
</evidence>
<keyword evidence="13" id="KW-1185">Reference proteome</keyword>
<evidence type="ECO:0000256" key="3">
    <source>
        <dbReference type="ARBA" id="ARBA00022737"/>
    </source>
</evidence>
<dbReference type="PROSITE" id="PS50157">
    <property type="entry name" value="ZINC_FINGER_C2H2_2"/>
    <property type="match status" value="1"/>
</dbReference>
<evidence type="ECO:0000256" key="9">
    <source>
        <dbReference type="ARBA" id="ARBA00023242"/>
    </source>
</evidence>
<evidence type="ECO:0000256" key="6">
    <source>
        <dbReference type="ARBA" id="ARBA00023015"/>
    </source>
</evidence>
<accession>A0A087SYI8</accession>
<dbReference type="GO" id="GO:0005634">
    <property type="term" value="C:nucleus"/>
    <property type="evidence" value="ECO:0007669"/>
    <property type="project" value="UniProtKB-SubCell"/>
</dbReference>
<reference evidence="12 13" key="1">
    <citation type="submission" date="2013-11" db="EMBL/GenBank/DDBJ databases">
        <title>Genome sequencing of Stegodyphus mimosarum.</title>
        <authorList>
            <person name="Bechsgaard J."/>
        </authorList>
    </citation>
    <scope>NUCLEOTIDE SEQUENCE [LARGE SCALE GENOMIC DNA]</scope>
</reference>
<evidence type="ECO:0000256" key="1">
    <source>
        <dbReference type="ARBA" id="ARBA00004123"/>
    </source>
</evidence>
<keyword evidence="4 10" id="KW-0863">Zinc-finger</keyword>
<keyword evidence="8" id="KW-0804">Transcription</keyword>
<dbReference type="AlphaFoldDB" id="A0A087SYI8"/>
<dbReference type="SMART" id="SM00355">
    <property type="entry name" value="ZnF_C2H2"/>
    <property type="match status" value="1"/>
</dbReference>
<keyword evidence="9" id="KW-0539">Nucleus</keyword>